<evidence type="ECO:0000256" key="2">
    <source>
        <dbReference type="ARBA" id="ARBA00022630"/>
    </source>
</evidence>
<dbReference type="GO" id="GO:0071949">
    <property type="term" value="F:FAD binding"/>
    <property type="evidence" value="ECO:0007669"/>
    <property type="project" value="InterPro"/>
</dbReference>
<keyword evidence="3" id="KW-0274">FAD</keyword>
<evidence type="ECO:0000256" key="4">
    <source>
        <dbReference type="ARBA" id="ARBA00023002"/>
    </source>
</evidence>
<keyword evidence="2" id="KW-0285">Flavoprotein</keyword>
<comment type="caution">
    <text evidence="6">The sequence shown here is derived from an EMBL/GenBank/DDBJ whole genome shotgun (WGS) entry which is preliminary data.</text>
</comment>
<dbReference type="PROSITE" id="PS51387">
    <property type="entry name" value="FAD_PCMH"/>
    <property type="match status" value="1"/>
</dbReference>
<reference evidence="6" key="2">
    <citation type="submission" date="2023-05" db="EMBL/GenBank/DDBJ databases">
        <authorList>
            <consortium name="Lawrence Berkeley National Laboratory"/>
            <person name="Steindorff A."/>
            <person name="Hensen N."/>
            <person name="Bonometti L."/>
            <person name="Westerberg I."/>
            <person name="Brannstrom I.O."/>
            <person name="Guillou S."/>
            <person name="Cros-Aarteil S."/>
            <person name="Calhoun S."/>
            <person name="Haridas S."/>
            <person name="Kuo A."/>
            <person name="Mondo S."/>
            <person name="Pangilinan J."/>
            <person name="Riley R."/>
            <person name="Labutti K."/>
            <person name="Andreopoulos B."/>
            <person name="Lipzen A."/>
            <person name="Chen C."/>
            <person name="Yanf M."/>
            <person name="Daum C."/>
            <person name="Ng V."/>
            <person name="Clum A."/>
            <person name="Ohm R."/>
            <person name="Martin F."/>
            <person name="Silar P."/>
            <person name="Natvig D."/>
            <person name="Lalanne C."/>
            <person name="Gautier V."/>
            <person name="Ament-Velasquez S.L."/>
            <person name="Kruys A."/>
            <person name="Hutchinson M.I."/>
            <person name="Powell A.J."/>
            <person name="Barry K."/>
            <person name="Miller A.N."/>
            <person name="Grigoriev I.V."/>
            <person name="Debuchy R."/>
            <person name="Gladieux P."/>
            <person name="Thoren M.H."/>
            <person name="Johannesson H."/>
        </authorList>
    </citation>
    <scope>NUCLEOTIDE SEQUENCE</scope>
    <source>
        <strain evidence="6">CBS 532.94</strain>
    </source>
</reference>
<name>A0AAN7HCH2_9PEZI</name>
<proteinExistence type="inferred from homology"/>
<reference evidence="6" key="1">
    <citation type="journal article" date="2023" name="Mol. Phylogenet. Evol.">
        <title>Genome-scale phylogeny and comparative genomics of the fungal order Sordariales.</title>
        <authorList>
            <person name="Hensen N."/>
            <person name="Bonometti L."/>
            <person name="Westerberg I."/>
            <person name="Brannstrom I.O."/>
            <person name="Guillou S."/>
            <person name="Cros-Aarteil S."/>
            <person name="Calhoun S."/>
            <person name="Haridas S."/>
            <person name="Kuo A."/>
            <person name="Mondo S."/>
            <person name="Pangilinan J."/>
            <person name="Riley R."/>
            <person name="LaButti K."/>
            <person name="Andreopoulos B."/>
            <person name="Lipzen A."/>
            <person name="Chen C."/>
            <person name="Yan M."/>
            <person name="Daum C."/>
            <person name="Ng V."/>
            <person name="Clum A."/>
            <person name="Steindorff A."/>
            <person name="Ohm R.A."/>
            <person name="Martin F."/>
            <person name="Silar P."/>
            <person name="Natvig D.O."/>
            <person name="Lalanne C."/>
            <person name="Gautier V."/>
            <person name="Ament-Velasquez S.L."/>
            <person name="Kruys A."/>
            <person name="Hutchinson M.I."/>
            <person name="Powell A.J."/>
            <person name="Barry K."/>
            <person name="Miller A.N."/>
            <person name="Grigoriev I.V."/>
            <person name="Debuchy R."/>
            <person name="Gladieux P."/>
            <person name="Hiltunen Thoren M."/>
            <person name="Johannesson H."/>
        </authorList>
    </citation>
    <scope>NUCLEOTIDE SEQUENCE</scope>
    <source>
        <strain evidence="6">CBS 532.94</strain>
    </source>
</reference>
<dbReference type="InterPro" id="IPR050416">
    <property type="entry name" value="FAD-linked_Oxidoreductase"/>
</dbReference>
<dbReference type="AlphaFoldDB" id="A0AAN7HCH2"/>
<dbReference type="Proteomes" id="UP001303760">
    <property type="component" value="Unassembled WGS sequence"/>
</dbReference>
<keyword evidence="4" id="KW-0560">Oxidoreductase</keyword>
<dbReference type="InterPro" id="IPR036318">
    <property type="entry name" value="FAD-bd_PCMH-like_sf"/>
</dbReference>
<dbReference type="InterPro" id="IPR016166">
    <property type="entry name" value="FAD-bd_PCMH"/>
</dbReference>
<evidence type="ECO:0000259" key="5">
    <source>
        <dbReference type="PROSITE" id="PS51387"/>
    </source>
</evidence>
<dbReference type="PANTHER" id="PTHR42973:SF54">
    <property type="entry name" value="FAD-BINDING PCMH-TYPE DOMAIN-CONTAINING PROTEIN"/>
    <property type="match status" value="1"/>
</dbReference>
<evidence type="ECO:0000313" key="7">
    <source>
        <dbReference type="Proteomes" id="UP001303760"/>
    </source>
</evidence>
<organism evidence="6 7">
    <name type="scientific">Achaetomium macrosporum</name>
    <dbReference type="NCBI Taxonomy" id="79813"/>
    <lineage>
        <taxon>Eukaryota</taxon>
        <taxon>Fungi</taxon>
        <taxon>Dikarya</taxon>
        <taxon>Ascomycota</taxon>
        <taxon>Pezizomycotina</taxon>
        <taxon>Sordariomycetes</taxon>
        <taxon>Sordariomycetidae</taxon>
        <taxon>Sordariales</taxon>
        <taxon>Chaetomiaceae</taxon>
        <taxon>Achaetomium</taxon>
    </lineage>
</organism>
<comment type="similarity">
    <text evidence="1">Belongs to the oxygen-dependent FAD-linked oxidoreductase family.</text>
</comment>
<dbReference type="PANTHER" id="PTHR42973">
    <property type="entry name" value="BINDING OXIDOREDUCTASE, PUTATIVE (AFU_ORTHOLOGUE AFUA_1G17690)-RELATED"/>
    <property type="match status" value="1"/>
</dbReference>
<gene>
    <name evidence="6" type="ORF">C8A03DRAFT_45964</name>
</gene>
<protein>
    <submittedName>
        <fullName evidence="6">Bifunctional solanapyrone synthase</fullName>
    </submittedName>
</protein>
<dbReference type="EMBL" id="MU860224">
    <property type="protein sequence ID" value="KAK4235969.1"/>
    <property type="molecule type" value="Genomic_DNA"/>
</dbReference>
<keyword evidence="7" id="KW-1185">Reference proteome</keyword>
<dbReference type="InterPro" id="IPR016169">
    <property type="entry name" value="FAD-bd_PCMH_sub2"/>
</dbReference>
<dbReference type="SUPFAM" id="SSF56176">
    <property type="entry name" value="FAD-binding/transporter-associated domain-like"/>
    <property type="match status" value="1"/>
</dbReference>
<evidence type="ECO:0000313" key="6">
    <source>
        <dbReference type="EMBL" id="KAK4235969.1"/>
    </source>
</evidence>
<accession>A0AAN7HCH2</accession>
<sequence length="479" mass="50849">MEKLPSARNMGSATAAAKACLAAQEALGPDLVSLAPVNQTIVGVNWSETCWEAPSCVVQPSSAGLVSVVLRIILQFQVLFAIRSGGHSPNPGWASIGEPGMLIDLSRLDAVSINADASLVSVGPGQRWGNLLAALDPYNVTVVGGRLPGLGVGGFLLGGGFSYFSGEYGLAADNVRNFEVVLGNGSIVEANAQVNPNLFWALKGGGSNFGIVTRFDLATIPIHTVYAEIQTYAAAESAAVLRALAAWQLGTGASDVRATVVAISSLSGTTVGFIYSQPVATRPGAFAAFANIPVLATVLPPTNLSALALVEAAAGLANLAPQRHDYRAATTHVHADLYVDMFNFWAERAAAVHRKTGANQTFVLQPLTPNLVQQGIDKGGNPLGLRPSNLSWWTTLIDWRDAADDDIVRGVSIATTEEWKKRSGERFLYMNDCSRDQNPLPGYGADNVAKLRAVSRKYDPHQVFQRLQQDGFLLRKTNV</sequence>
<evidence type="ECO:0000256" key="3">
    <source>
        <dbReference type="ARBA" id="ARBA00022827"/>
    </source>
</evidence>
<dbReference type="Gene3D" id="3.30.465.10">
    <property type="match status" value="1"/>
</dbReference>
<feature type="domain" description="FAD-binding PCMH-type" evidence="5">
    <location>
        <begin position="50"/>
        <end position="222"/>
    </location>
</feature>
<dbReference type="InterPro" id="IPR006094">
    <property type="entry name" value="Oxid_FAD_bind_N"/>
</dbReference>
<dbReference type="Pfam" id="PF01565">
    <property type="entry name" value="FAD_binding_4"/>
    <property type="match status" value="1"/>
</dbReference>
<evidence type="ECO:0000256" key="1">
    <source>
        <dbReference type="ARBA" id="ARBA00005466"/>
    </source>
</evidence>
<dbReference type="GO" id="GO:0016491">
    <property type="term" value="F:oxidoreductase activity"/>
    <property type="evidence" value="ECO:0007669"/>
    <property type="project" value="UniProtKB-KW"/>
</dbReference>